<comment type="caution">
    <text evidence="1">The sequence shown here is derived from an EMBL/GenBank/DDBJ whole genome shotgun (WGS) entry which is preliminary data.</text>
</comment>
<evidence type="ECO:0000313" key="1">
    <source>
        <dbReference type="EMBL" id="RFM33598.1"/>
    </source>
</evidence>
<dbReference type="Proteomes" id="UP000261174">
    <property type="component" value="Unassembled WGS sequence"/>
</dbReference>
<reference evidence="1 2" key="1">
    <citation type="submission" date="2018-08" db="EMBL/GenBank/DDBJ databases">
        <title>Chitinophaga sp. K20C18050901, a novel bacterium isolated from forest soil.</title>
        <authorList>
            <person name="Wang C."/>
        </authorList>
    </citation>
    <scope>NUCLEOTIDE SEQUENCE [LARGE SCALE GENOMIC DNA]</scope>
    <source>
        <strain evidence="1 2">K20C18050901</strain>
    </source>
</reference>
<name>A0A3E1P0S0_9BACT</name>
<organism evidence="1 2">
    <name type="scientific">Chitinophaga silvisoli</name>
    <dbReference type="NCBI Taxonomy" id="2291814"/>
    <lineage>
        <taxon>Bacteria</taxon>
        <taxon>Pseudomonadati</taxon>
        <taxon>Bacteroidota</taxon>
        <taxon>Chitinophagia</taxon>
        <taxon>Chitinophagales</taxon>
        <taxon>Chitinophagaceae</taxon>
        <taxon>Chitinophaga</taxon>
    </lineage>
</organism>
<keyword evidence="2" id="KW-1185">Reference proteome</keyword>
<accession>A0A3E1P0S0</accession>
<sequence>MLPAFMREEAFIRLSKIAGCTVVMPERQRERMLEKERSIGGCTVLLSMHFKKKNPACIVLMPELLKERMLRLLGGFSACTVLVPGFFKENAANTAPVTNPLNEKPVHNSPSAPKEAAILPININPVNPPVTPGIPAREPAIIPLSSRTVRYPRFLNRHKTIHAIS</sequence>
<gene>
    <name evidence="1" type="ORF">DXN04_16695</name>
</gene>
<evidence type="ECO:0000313" key="2">
    <source>
        <dbReference type="Proteomes" id="UP000261174"/>
    </source>
</evidence>
<proteinExistence type="predicted"/>
<dbReference type="AlphaFoldDB" id="A0A3E1P0S0"/>
<protein>
    <submittedName>
        <fullName evidence="1">Uncharacterized protein</fullName>
    </submittedName>
</protein>
<dbReference type="EMBL" id="QTJV01000006">
    <property type="protein sequence ID" value="RFM33598.1"/>
    <property type="molecule type" value="Genomic_DNA"/>
</dbReference>